<organism evidence="1 2">
    <name type="scientific">Noviherbaspirillum saxi</name>
    <dbReference type="NCBI Taxonomy" id="2320863"/>
    <lineage>
        <taxon>Bacteria</taxon>
        <taxon>Pseudomonadati</taxon>
        <taxon>Pseudomonadota</taxon>
        <taxon>Betaproteobacteria</taxon>
        <taxon>Burkholderiales</taxon>
        <taxon>Oxalobacteraceae</taxon>
        <taxon>Noviherbaspirillum</taxon>
    </lineage>
</organism>
<gene>
    <name evidence="1" type="ORF">D3871_27425</name>
</gene>
<dbReference type="Pfam" id="PF12487">
    <property type="entry name" value="DUF3703"/>
    <property type="match status" value="1"/>
</dbReference>
<accession>A0A3A3FG49</accession>
<name>A0A3A3FG49_9BURK</name>
<evidence type="ECO:0000313" key="2">
    <source>
        <dbReference type="Proteomes" id="UP000265955"/>
    </source>
</evidence>
<comment type="caution">
    <text evidence="1">The sequence shown here is derived from an EMBL/GenBank/DDBJ whole genome shotgun (WGS) entry which is preliminary data.</text>
</comment>
<protein>
    <submittedName>
        <fullName evidence="1">DUF3703 domain-containing protein</fullName>
    </submittedName>
</protein>
<dbReference type="AlphaFoldDB" id="A0A3A3FG49"/>
<dbReference type="InterPro" id="IPR022172">
    <property type="entry name" value="DUF3703"/>
</dbReference>
<reference evidence="2" key="1">
    <citation type="submission" date="2018-09" db="EMBL/GenBank/DDBJ databases">
        <authorList>
            <person name="Zhu H."/>
        </authorList>
    </citation>
    <scope>NUCLEOTIDE SEQUENCE [LARGE SCALE GENOMIC DNA]</scope>
    <source>
        <strain evidence="2">K1R23-30</strain>
    </source>
</reference>
<dbReference type="Proteomes" id="UP000265955">
    <property type="component" value="Unassembled WGS sequence"/>
</dbReference>
<dbReference type="EMBL" id="QYUO01000003">
    <property type="protein sequence ID" value="RJF92356.1"/>
    <property type="molecule type" value="Genomic_DNA"/>
</dbReference>
<dbReference type="OrthoDB" id="330101at2"/>
<dbReference type="RefSeq" id="WP_119772241.1">
    <property type="nucleotide sequence ID" value="NZ_QYUO01000003.1"/>
</dbReference>
<keyword evidence="2" id="KW-1185">Reference proteome</keyword>
<proteinExistence type="predicted"/>
<sequence>MKHELKQAFSSEMAAAIGLYRRGEFKQAFKHLEVAHVLGQRYVIPHVISHWWMLKIGVRHRSAREVFGQGVRIVLGALGSAIGIVPTGNTGGTDISMFKRLPIDRALLDVIGK</sequence>
<evidence type="ECO:0000313" key="1">
    <source>
        <dbReference type="EMBL" id="RJF92356.1"/>
    </source>
</evidence>